<dbReference type="InterPro" id="IPR036322">
    <property type="entry name" value="WD40_repeat_dom_sf"/>
</dbReference>
<feature type="region of interest" description="Disordered" evidence="12">
    <location>
        <begin position="567"/>
        <end position="643"/>
    </location>
</feature>
<dbReference type="SMART" id="SM00320">
    <property type="entry name" value="WD40"/>
    <property type="match status" value="5"/>
</dbReference>
<evidence type="ECO:0000256" key="5">
    <source>
        <dbReference type="ARBA" id="ARBA00022701"/>
    </source>
</evidence>
<evidence type="ECO:0000256" key="4">
    <source>
        <dbReference type="ARBA" id="ARBA00022574"/>
    </source>
</evidence>
<keyword evidence="14" id="KW-1185">Reference proteome</keyword>
<dbReference type="GO" id="GO:0003341">
    <property type="term" value="P:cilium movement"/>
    <property type="evidence" value="ECO:0007669"/>
    <property type="project" value="TreeGrafter"/>
</dbReference>
<dbReference type="InterPro" id="IPR050687">
    <property type="entry name" value="Dynein_IC"/>
</dbReference>
<evidence type="ECO:0000256" key="12">
    <source>
        <dbReference type="SAM" id="MobiDB-lite"/>
    </source>
</evidence>
<dbReference type="Pfam" id="PF00400">
    <property type="entry name" value="WD40"/>
    <property type="match status" value="1"/>
</dbReference>
<keyword evidence="6" id="KW-0677">Repeat</keyword>
<dbReference type="GO" id="GO:0005874">
    <property type="term" value="C:microtubule"/>
    <property type="evidence" value="ECO:0007669"/>
    <property type="project" value="UniProtKB-KW"/>
</dbReference>
<dbReference type="VEuPathDB" id="TrichDB:TRFO_04176"/>
<reference evidence="13" key="1">
    <citation type="submission" date="2016-10" db="EMBL/GenBank/DDBJ databases">
        <authorList>
            <person name="Benchimol M."/>
            <person name="Almeida L.G."/>
            <person name="Vasconcelos A.T."/>
            <person name="Perreira-Neves A."/>
            <person name="Rosa I.A."/>
            <person name="Tasca T."/>
            <person name="Bogo M.R."/>
            <person name="de Souza W."/>
        </authorList>
    </citation>
    <scope>NUCLEOTIDE SEQUENCE [LARGE SCALE GENOMIC DNA]</scope>
    <source>
        <strain evidence="13">K</strain>
    </source>
</reference>
<gene>
    <name evidence="13" type="ORF">TRFO_04176</name>
</gene>
<accession>A0A1J4KMQ9</accession>
<evidence type="ECO:0000256" key="6">
    <source>
        <dbReference type="ARBA" id="ARBA00022737"/>
    </source>
</evidence>
<evidence type="ECO:0000313" key="14">
    <source>
        <dbReference type="Proteomes" id="UP000179807"/>
    </source>
</evidence>
<evidence type="ECO:0000256" key="7">
    <source>
        <dbReference type="ARBA" id="ARBA00023017"/>
    </source>
</evidence>
<proteinExistence type="inferred from homology"/>
<dbReference type="InterPro" id="IPR015943">
    <property type="entry name" value="WD40/YVTN_repeat-like_dom_sf"/>
</dbReference>
<dbReference type="GO" id="GO:0036158">
    <property type="term" value="P:outer dynein arm assembly"/>
    <property type="evidence" value="ECO:0007669"/>
    <property type="project" value="TreeGrafter"/>
</dbReference>
<keyword evidence="9" id="KW-0206">Cytoskeleton</keyword>
<feature type="compositionally biased region" description="Basic and acidic residues" evidence="12">
    <location>
        <begin position="622"/>
        <end position="639"/>
    </location>
</feature>
<dbReference type="PANTHER" id="PTHR12442">
    <property type="entry name" value="DYNEIN INTERMEDIATE CHAIN"/>
    <property type="match status" value="1"/>
</dbReference>
<keyword evidence="3" id="KW-0963">Cytoplasm</keyword>
<comment type="caution">
    <text evidence="13">The sequence shown here is derived from an EMBL/GenBank/DDBJ whole genome shotgun (WGS) entry which is preliminary data.</text>
</comment>
<evidence type="ECO:0000256" key="11">
    <source>
        <dbReference type="PROSITE-ProRule" id="PRU00221"/>
    </source>
</evidence>
<dbReference type="InterPro" id="IPR001680">
    <property type="entry name" value="WD40_rpt"/>
</dbReference>
<dbReference type="GO" id="GO:0045504">
    <property type="term" value="F:dynein heavy chain binding"/>
    <property type="evidence" value="ECO:0007669"/>
    <property type="project" value="TreeGrafter"/>
</dbReference>
<protein>
    <submittedName>
        <fullName evidence="13">Dynein intermediate chain 2, ciliary-related protein</fullName>
    </submittedName>
</protein>
<name>A0A1J4KMQ9_9EUKA</name>
<evidence type="ECO:0000256" key="9">
    <source>
        <dbReference type="ARBA" id="ARBA00023212"/>
    </source>
</evidence>
<keyword evidence="5" id="KW-0493">Microtubule</keyword>
<evidence type="ECO:0000256" key="3">
    <source>
        <dbReference type="ARBA" id="ARBA00022490"/>
    </source>
</evidence>
<keyword evidence="7" id="KW-0243">Dynein</keyword>
<keyword evidence="10" id="KW-0966">Cell projection</keyword>
<dbReference type="OrthoDB" id="10261376at2759"/>
<keyword evidence="8" id="KW-0505">Motor protein</keyword>
<evidence type="ECO:0000313" key="13">
    <source>
        <dbReference type="EMBL" id="OHT10669.1"/>
    </source>
</evidence>
<dbReference type="GO" id="GO:0045503">
    <property type="term" value="F:dynein light chain binding"/>
    <property type="evidence" value="ECO:0007669"/>
    <property type="project" value="TreeGrafter"/>
</dbReference>
<dbReference type="RefSeq" id="XP_068363805.1">
    <property type="nucleotide sequence ID" value="XM_068491740.1"/>
</dbReference>
<dbReference type="SUPFAM" id="SSF50978">
    <property type="entry name" value="WD40 repeat-like"/>
    <property type="match status" value="1"/>
</dbReference>
<sequence length="658" mass="73612">MSDYKPTKLGAVNEATVSRRSNAMFSSVFRSGVSMRSIGNLSQITNKPPREQLQLTNEQKEEYFSRDLKVTDPQAPQTLVRLKFSQNTFEEVQTGDSVIVNVDRMGRIGLANPMKIEQEEVPVAENEEEEEDVDEKEGKLLRNQFNFSDRATQGQIMVYIDQGTLSEAPTPKDCKGVTNQRVIAEAYSKDKNTTLLPPPLSALHVTRIMERVVNQNMDPNACLDFKYFDDARDALSRLEGFTLPLWEFKCDAIFTGFGITAIRWCPSVPDLFAASYAPTTDKSQPQRGFLLTWTLKNQSTPRNVLELSAPAQSVDWNPYESGIIAAGSSDGNVAIYDVRTRATQPIFTTLKNPERHSAGVTVVKWQPVDSSSNQNLISAGLDGRIVQWTMIQNEMKVTEIAQLPAGIISLDYYNEKSTHYTVACDDGKIYKVLRTRTTQPPTAIQAHSPPVIALSFNKFHQDVFATAGTDWSVKIWREEESKPLQTYDYAPYYVNDLQFAPHSSTIFASVNSDGVLFIYDIAINRYKEICKTEVVETNDGSLTSVRFHPKWPIILVGDDKGRIHSMKLSPNLRKNTKIEKEEAERNKLSKASSSRDSRGLLPDLTQQPEEDDDTGANAAAEEEARLEALAHDESAKFEKSMGVSWIEHAPKASALPSS</sequence>
<dbReference type="EMBL" id="MLAK01000605">
    <property type="protein sequence ID" value="OHT10669.1"/>
    <property type="molecule type" value="Genomic_DNA"/>
</dbReference>
<dbReference type="GO" id="GO:0036157">
    <property type="term" value="C:outer dynein arm"/>
    <property type="evidence" value="ECO:0007669"/>
    <property type="project" value="TreeGrafter"/>
</dbReference>
<dbReference type="GeneID" id="94826444"/>
<dbReference type="AlphaFoldDB" id="A0A1J4KMQ9"/>
<dbReference type="PANTHER" id="PTHR12442:SF11">
    <property type="entry name" value="DYNEIN AXONEMAL INTERMEDIATE CHAIN 1"/>
    <property type="match status" value="1"/>
</dbReference>
<dbReference type="Proteomes" id="UP000179807">
    <property type="component" value="Unassembled WGS sequence"/>
</dbReference>
<dbReference type="Gene3D" id="2.130.10.10">
    <property type="entry name" value="YVTN repeat-like/Quinoprotein amine dehydrogenase"/>
    <property type="match status" value="2"/>
</dbReference>
<keyword evidence="4 11" id="KW-0853">WD repeat</keyword>
<feature type="repeat" description="WD" evidence="11">
    <location>
        <begin position="444"/>
        <end position="486"/>
    </location>
</feature>
<dbReference type="PROSITE" id="PS50082">
    <property type="entry name" value="WD_REPEATS_2"/>
    <property type="match status" value="1"/>
</dbReference>
<evidence type="ECO:0000256" key="2">
    <source>
        <dbReference type="ARBA" id="ARBA00011059"/>
    </source>
</evidence>
<comment type="subcellular location">
    <subcellularLocation>
        <location evidence="1">Cytoplasm</location>
        <location evidence="1">Cytoskeleton</location>
        <location evidence="1">Cilium axoneme</location>
    </subcellularLocation>
</comment>
<evidence type="ECO:0000256" key="10">
    <source>
        <dbReference type="ARBA" id="ARBA00023273"/>
    </source>
</evidence>
<feature type="compositionally biased region" description="Basic and acidic residues" evidence="12">
    <location>
        <begin position="576"/>
        <end position="598"/>
    </location>
</feature>
<comment type="similarity">
    <text evidence="2">Belongs to the dynein intermediate chain family.</text>
</comment>
<evidence type="ECO:0000256" key="1">
    <source>
        <dbReference type="ARBA" id="ARBA00004430"/>
    </source>
</evidence>
<organism evidence="13 14">
    <name type="scientific">Tritrichomonas foetus</name>
    <dbReference type="NCBI Taxonomy" id="1144522"/>
    <lineage>
        <taxon>Eukaryota</taxon>
        <taxon>Metamonada</taxon>
        <taxon>Parabasalia</taxon>
        <taxon>Tritrichomonadida</taxon>
        <taxon>Tritrichomonadidae</taxon>
        <taxon>Tritrichomonas</taxon>
    </lineage>
</organism>
<evidence type="ECO:0000256" key="8">
    <source>
        <dbReference type="ARBA" id="ARBA00023175"/>
    </source>
</evidence>